<keyword evidence="1" id="KW-0694">RNA-binding</keyword>
<dbReference type="InterPro" id="IPR012677">
    <property type="entry name" value="Nucleotide-bd_a/b_plait_sf"/>
</dbReference>
<name>A0A183TJA8_SCHSO</name>
<reference evidence="5" key="1">
    <citation type="submission" date="2016-06" db="UniProtKB">
        <authorList>
            <consortium name="WormBaseParasite"/>
        </authorList>
    </citation>
    <scope>IDENTIFICATION</scope>
</reference>
<protein>
    <submittedName>
        <fullName evidence="5">RRM domain-containing protein</fullName>
    </submittedName>
</protein>
<dbReference type="STRING" id="70667.A0A183TJA8"/>
<evidence type="ECO:0000313" key="3">
    <source>
        <dbReference type="EMBL" id="VDM02942.1"/>
    </source>
</evidence>
<dbReference type="EMBL" id="UYSU01041235">
    <property type="protein sequence ID" value="VDM02942.1"/>
    <property type="molecule type" value="Genomic_DNA"/>
</dbReference>
<dbReference type="AlphaFoldDB" id="A0A183TJA8"/>
<dbReference type="InterPro" id="IPR000504">
    <property type="entry name" value="RRM_dom"/>
</dbReference>
<accession>A0A183TJA8</accession>
<organism evidence="5">
    <name type="scientific">Schistocephalus solidus</name>
    <name type="common">Tapeworm</name>
    <dbReference type="NCBI Taxonomy" id="70667"/>
    <lineage>
        <taxon>Eukaryota</taxon>
        <taxon>Metazoa</taxon>
        <taxon>Spiralia</taxon>
        <taxon>Lophotrochozoa</taxon>
        <taxon>Platyhelminthes</taxon>
        <taxon>Cestoda</taxon>
        <taxon>Eucestoda</taxon>
        <taxon>Diphyllobothriidea</taxon>
        <taxon>Diphyllobothriidae</taxon>
        <taxon>Schistocephalus</taxon>
    </lineage>
</organism>
<reference evidence="3 4" key="2">
    <citation type="submission" date="2018-11" db="EMBL/GenBank/DDBJ databases">
        <authorList>
            <consortium name="Pathogen Informatics"/>
        </authorList>
    </citation>
    <scope>NUCLEOTIDE SEQUENCE [LARGE SCALE GENOMIC DNA]</scope>
    <source>
        <strain evidence="3 4">NST_G2</strain>
    </source>
</reference>
<gene>
    <name evidence="3" type="ORF">SSLN_LOCUS16556</name>
</gene>
<keyword evidence="4" id="KW-1185">Reference proteome</keyword>
<dbReference type="InterPro" id="IPR035979">
    <property type="entry name" value="RBD_domain_sf"/>
</dbReference>
<evidence type="ECO:0000256" key="1">
    <source>
        <dbReference type="PROSITE-ProRule" id="PRU00176"/>
    </source>
</evidence>
<proteinExistence type="predicted"/>
<feature type="domain" description="RRM" evidence="2">
    <location>
        <begin position="1"/>
        <end position="41"/>
    </location>
</feature>
<dbReference type="GO" id="GO:0003723">
    <property type="term" value="F:RNA binding"/>
    <property type="evidence" value="ECO:0007669"/>
    <property type="project" value="UniProtKB-UniRule"/>
</dbReference>
<dbReference type="Gene3D" id="3.30.70.330">
    <property type="match status" value="1"/>
</dbReference>
<evidence type="ECO:0000259" key="2">
    <source>
        <dbReference type="PROSITE" id="PS50102"/>
    </source>
</evidence>
<evidence type="ECO:0000313" key="5">
    <source>
        <dbReference type="WBParaSite" id="SSLN_0001718901-mRNA-1"/>
    </source>
</evidence>
<dbReference type="SUPFAM" id="SSF54928">
    <property type="entry name" value="RNA-binding domain, RBD"/>
    <property type="match status" value="2"/>
</dbReference>
<sequence>MVRPGFAEVIFNSAADAQSAVAQYNGRELDGRPMKVTLATTIPTTPLLAPVVTTSSIRCLIALLFDASKGVALPDRRQYHGAFKVDDEERAQPSSVVFDRLGVSLRCRSEFYSPVMLSKSESAFGTLLAARWMDIMKMVSNRSQPMAICFVEFASAFDSFHCESLWGTMELDDVPTKNIAMIKAYYHFTTAIVLIHNDLSQPFDIRSGV</sequence>
<dbReference type="OrthoDB" id="346839at2759"/>
<dbReference type="PROSITE" id="PS50102">
    <property type="entry name" value="RRM"/>
    <property type="match status" value="1"/>
</dbReference>
<dbReference type="WBParaSite" id="SSLN_0001718901-mRNA-1">
    <property type="protein sequence ID" value="SSLN_0001718901-mRNA-1"/>
    <property type="gene ID" value="SSLN_0001718901"/>
</dbReference>
<dbReference type="Proteomes" id="UP000275846">
    <property type="component" value="Unassembled WGS sequence"/>
</dbReference>
<evidence type="ECO:0000313" key="4">
    <source>
        <dbReference type="Proteomes" id="UP000275846"/>
    </source>
</evidence>